<name>A0A9W7ANU1_9STRA</name>
<dbReference type="Proteomes" id="UP001165085">
    <property type="component" value="Unassembled WGS sequence"/>
</dbReference>
<comment type="caution">
    <text evidence="2">The sequence shown here is derived from an EMBL/GenBank/DDBJ whole genome shotgun (WGS) entry which is preliminary data.</text>
</comment>
<gene>
    <name evidence="2" type="ORF">TrST_g13275</name>
</gene>
<protein>
    <submittedName>
        <fullName evidence="2">Uncharacterized protein</fullName>
    </submittedName>
</protein>
<evidence type="ECO:0000256" key="1">
    <source>
        <dbReference type="SAM" id="Phobius"/>
    </source>
</evidence>
<sequence>MEFRVRGQSPEMDSARPQFRTEATQKVYTGRACGCLCKTYRGIFPVGEDSGAADEEAPCAQPDPQVLTFISAADFKQGLKRVNEMMEKFVNRSTPFISLTMCGSFALMMWTILASSIDNFAGISNYPGWAVGIGWVAVIGSFAVAMKDTQKQEEIFRENVETALKEVWKNAVAQGVSVAFKNEHSGSGDDNTTYPAAVTITLPYHA</sequence>
<organism evidence="2 3">
    <name type="scientific">Triparma strigata</name>
    <dbReference type="NCBI Taxonomy" id="1606541"/>
    <lineage>
        <taxon>Eukaryota</taxon>
        <taxon>Sar</taxon>
        <taxon>Stramenopiles</taxon>
        <taxon>Ochrophyta</taxon>
        <taxon>Bolidophyceae</taxon>
        <taxon>Parmales</taxon>
        <taxon>Triparmaceae</taxon>
        <taxon>Triparma</taxon>
    </lineage>
</organism>
<evidence type="ECO:0000313" key="2">
    <source>
        <dbReference type="EMBL" id="GMH72458.1"/>
    </source>
</evidence>
<keyword evidence="1" id="KW-0812">Transmembrane</keyword>
<dbReference type="AlphaFoldDB" id="A0A9W7ANU1"/>
<dbReference type="EMBL" id="BRXY01000156">
    <property type="protein sequence ID" value="GMH72458.1"/>
    <property type="molecule type" value="Genomic_DNA"/>
</dbReference>
<evidence type="ECO:0000313" key="3">
    <source>
        <dbReference type="Proteomes" id="UP001165085"/>
    </source>
</evidence>
<keyword evidence="1" id="KW-0472">Membrane</keyword>
<keyword evidence="1" id="KW-1133">Transmembrane helix</keyword>
<accession>A0A9W7ANU1</accession>
<feature type="transmembrane region" description="Helical" evidence="1">
    <location>
        <begin position="126"/>
        <end position="146"/>
    </location>
</feature>
<proteinExistence type="predicted"/>
<keyword evidence="3" id="KW-1185">Reference proteome</keyword>
<reference evidence="3" key="1">
    <citation type="journal article" date="2023" name="Commun. Biol.">
        <title>Genome analysis of Parmales, the sister group of diatoms, reveals the evolutionary specialization of diatoms from phago-mixotrophs to photoautotrophs.</title>
        <authorList>
            <person name="Ban H."/>
            <person name="Sato S."/>
            <person name="Yoshikawa S."/>
            <person name="Yamada K."/>
            <person name="Nakamura Y."/>
            <person name="Ichinomiya M."/>
            <person name="Sato N."/>
            <person name="Blanc-Mathieu R."/>
            <person name="Endo H."/>
            <person name="Kuwata A."/>
            <person name="Ogata H."/>
        </authorList>
    </citation>
    <scope>NUCLEOTIDE SEQUENCE [LARGE SCALE GENOMIC DNA]</scope>
    <source>
        <strain evidence="3">NIES 3701</strain>
    </source>
</reference>
<dbReference type="OrthoDB" id="10313631at2759"/>
<feature type="transmembrane region" description="Helical" evidence="1">
    <location>
        <begin position="96"/>
        <end position="114"/>
    </location>
</feature>